<evidence type="ECO:0000313" key="2">
    <source>
        <dbReference type="EMBL" id="KYN05079.1"/>
    </source>
</evidence>
<organism evidence="2 3">
    <name type="scientific">Cyphomyrmex costatus</name>
    <dbReference type="NCBI Taxonomy" id="456900"/>
    <lineage>
        <taxon>Eukaryota</taxon>
        <taxon>Metazoa</taxon>
        <taxon>Ecdysozoa</taxon>
        <taxon>Arthropoda</taxon>
        <taxon>Hexapoda</taxon>
        <taxon>Insecta</taxon>
        <taxon>Pterygota</taxon>
        <taxon>Neoptera</taxon>
        <taxon>Endopterygota</taxon>
        <taxon>Hymenoptera</taxon>
        <taxon>Apocrita</taxon>
        <taxon>Aculeata</taxon>
        <taxon>Formicoidea</taxon>
        <taxon>Formicidae</taxon>
        <taxon>Myrmicinae</taxon>
        <taxon>Cyphomyrmex</taxon>
    </lineage>
</organism>
<reference evidence="2 3" key="1">
    <citation type="submission" date="2016-03" db="EMBL/GenBank/DDBJ databases">
        <title>Cyphomyrmex costatus WGS genome.</title>
        <authorList>
            <person name="Nygaard S."/>
            <person name="Hu H."/>
            <person name="Boomsma J."/>
            <person name="Zhang G."/>
        </authorList>
    </citation>
    <scope>NUCLEOTIDE SEQUENCE [LARGE SCALE GENOMIC DNA]</scope>
    <source>
        <strain evidence="2">MS0001</strain>
        <tissue evidence="2">Whole body</tissue>
    </source>
</reference>
<evidence type="ECO:0000313" key="3">
    <source>
        <dbReference type="Proteomes" id="UP000078542"/>
    </source>
</evidence>
<proteinExistence type="predicted"/>
<name>A0A195CY54_9HYME</name>
<sequence>MIVFSQGHGPRVANCARHPQDENTEGEIPSESSRCDPV</sequence>
<accession>A0A195CY54</accession>
<feature type="region of interest" description="Disordered" evidence="1">
    <location>
        <begin position="1"/>
        <end position="38"/>
    </location>
</feature>
<dbReference type="EMBL" id="KQ977185">
    <property type="protein sequence ID" value="KYN05079.1"/>
    <property type="molecule type" value="Genomic_DNA"/>
</dbReference>
<protein>
    <submittedName>
        <fullName evidence="2">Uncharacterized protein</fullName>
    </submittedName>
</protein>
<keyword evidence="3" id="KW-1185">Reference proteome</keyword>
<evidence type="ECO:0000256" key="1">
    <source>
        <dbReference type="SAM" id="MobiDB-lite"/>
    </source>
</evidence>
<gene>
    <name evidence="2" type="ORF">ALC62_04067</name>
</gene>
<dbReference type="Proteomes" id="UP000078542">
    <property type="component" value="Unassembled WGS sequence"/>
</dbReference>
<dbReference type="AlphaFoldDB" id="A0A195CY54"/>